<dbReference type="AlphaFoldDB" id="A0A8B9AAF2"/>
<feature type="domain" description="EF-hand" evidence="5">
    <location>
        <begin position="80"/>
        <end position="115"/>
    </location>
</feature>
<accession>A0A8B9AAF2</accession>
<keyword evidence="3" id="KW-0677">Repeat</keyword>
<reference evidence="7" key="2">
    <citation type="submission" date="2025-08" db="UniProtKB">
        <authorList>
            <consortium name="RefSeq"/>
        </authorList>
    </citation>
    <scope>IDENTIFICATION</scope>
    <source>
        <tissue evidence="7">Young leaves</tissue>
    </source>
</reference>
<evidence type="ECO:0000313" key="6">
    <source>
        <dbReference type="Proteomes" id="UP000228380"/>
    </source>
</evidence>
<dbReference type="InterPro" id="IPR039647">
    <property type="entry name" value="EF_hand_pair_protein_CML-like"/>
</dbReference>
<dbReference type="InterPro" id="IPR011992">
    <property type="entry name" value="EF-hand-dom_pair"/>
</dbReference>
<keyword evidence="2" id="KW-0479">Metal-binding</keyword>
<feature type="domain" description="EF-hand" evidence="5">
    <location>
        <begin position="152"/>
        <end position="183"/>
    </location>
</feature>
<protein>
    <submittedName>
        <fullName evidence="7">Calcium-binding protein CML19</fullName>
    </submittedName>
</protein>
<gene>
    <name evidence="7" type="primary">LOC103718194</name>
</gene>
<evidence type="ECO:0000256" key="1">
    <source>
        <dbReference type="ARBA" id="ARBA00003291"/>
    </source>
</evidence>
<dbReference type="KEGG" id="pda:103718194"/>
<sequence length="183" mass="20481">MLAEAKASKLRHPQASRAYIAVRQQKSRLVLKSSASMPMAEPSSKLMEFEQVFRWFDKDGDGKISASELRLCMGTIGEELSAEGAENLVESADSNGDGLLELEDFMRLVEVEGEEERSKDLRAAFEMYEMEGEGCITAKSLKRMLSRLGASRGLDECRAMICRFDLNGDGVLSFDEFRIMMMV</sequence>
<keyword evidence="6" id="KW-1185">Reference proteome</keyword>
<dbReference type="GO" id="GO:0005509">
    <property type="term" value="F:calcium ion binding"/>
    <property type="evidence" value="ECO:0007669"/>
    <property type="project" value="InterPro"/>
</dbReference>
<dbReference type="FunFam" id="1.10.238.10:FF:000292">
    <property type="entry name" value="Calcium-binding protein CML38"/>
    <property type="match status" value="1"/>
</dbReference>
<evidence type="ECO:0000256" key="4">
    <source>
        <dbReference type="ARBA" id="ARBA00022837"/>
    </source>
</evidence>
<keyword evidence="4" id="KW-0106">Calcium</keyword>
<dbReference type="Gene3D" id="1.10.238.10">
    <property type="entry name" value="EF-hand"/>
    <property type="match status" value="2"/>
</dbReference>
<dbReference type="RefSeq" id="XP_038980888.1">
    <property type="nucleotide sequence ID" value="XM_039124960.1"/>
</dbReference>
<dbReference type="GeneID" id="103718194"/>
<evidence type="ECO:0000256" key="2">
    <source>
        <dbReference type="ARBA" id="ARBA00022723"/>
    </source>
</evidence>
<dbReference type="SMART" id="SM00054">
    <property type="entry name" value="EFh"/>
    <property type="match status" value="4"/>
</dbReference>
<evidence type="ECO:0000313" key="7">
    <source>
        <dbReference type="RefSeq" id="XP_038980888.1"/>
    </source>
</evidence>
<reference evidence="6" key="1">
    <citation type="journal article" date="2019" name="Nat. Commun.">
        <title>Genome-wide association mapping of date palm fruit traits.</title>
        <authorList>
            <person name="Hazzouri K.M."/>
            <person name="Gros-Balthazard M."/>
            <person name="Flowers J.M."/>
            <person name="Copetti D."/>
            <person name="Lemansour A."/>
            <person name="Lebrun M."/>
            <person name="Masmoudi K."/>
            <person name="Ferrand S."/>
            <person name="Dhar M.I."/>
            <person name="Fresquez Z.A."/>
            <person name="Rosas U."/>
            <person name="Zhang J."/>
            <person name="Talag J."/>
            <person name="Lee S."/>
            <person name="Kudrna D."/>
            <person name="Powell R.F."/>
            <person name="Leitch I.J."/>
            <person name="Krueger R.R."/>
            <person name="Wing R.A."/>
            <person name="Amiri K.M.A."/>
            <person name="Purugganan M.D."/>
        </authorList>
    </citation>
    <scope>NUCLEOTIDE SEQUENCE [LARGE SCALE GENOMIC DNA]</scope>
    <source>
        <strain evidence="6">cv. Khalas</strain>
    </source>
</reference>
<evidence type="ECO:0000256" key="3">
    <source>
        <dbReference type="ARBA" id="ARBA00022737"/>
    </source>
</evidence>
<dbReference type="SUPFAM" id="SSF47473">
    <property type="entry name" value="EF-hand"/>
    <property type="match status" value="1"/>
</dbReference>
<name>A0A8B9AAF2_PHODC</name>
<dbReference type="PROSITE" id="PS00018">
    <property type="entry name" value="EF_HAND_1"/>
    <property type="match status" value="3"/>
</dbReference>
<proteinExistence type="predicted"/>
<dbReference type="PROSITE" id="PS50222">
    <property type="entry name" value="EF_HAND_2"/>
    <property type="match status" value="4"/>
</dbReference>
<dbReference type="OrthoDB" id="26525at2759"/>
<dbReference type="Proteomes" id="UP000228380">
    <property type="component" value="Chromosome 3"/>
</dbReference>
<organism evidence="6 7">
    <name type="scientific">Phoenix dactylifera</name>
    <name type="common">Date palm</name>
    <dbReference type="NCBI Taxonomy" id="42345"/>
    <lineage>
        <taxon>Eukaryota</taxon>
        <taxon>Viridiplantae</taxon>
        <taxon>Streptophyta</taxon>
        <taxon>Embryophyta</taxon>
        <taxon>Tracheophyta</taxon>
        <taxon>Spermatophyta</taxon>
        <taxon>Magnoliopsida</taxon>
        <taxon>Liliopsida</taxon>
        <taxon>Arecaceae</taxon>
        <taxon>Coryphoideae</taxon>
        <taxon>Phoeniceae</taxon>
        <taxon>Phoenix</taxon>
    </lineage>
</organism>
<comment type="function">
    <text evidence="1">Potential calcium sensor.</text>
</comment>
<dbReference type="FunFam" id="1.10.238.10:FF:000003">
    <property type="entry name" value="Calmodulin A"/>
    <property type="match status" value="1"/>
</dbReference>
<feature type="domain" description="EF-hand" evidence="5">
    <location>
        <begin position="44"/>
        <end position="79"/>
    </location>
</feature>
<dbReference type="InterPro" id="IPR002048">
    <property type="entry name" value="EF_hand_dom"/>
</dbReference>
<dbReference type="Pfam" id="PF13499">
    <property type="entry name" value="EF-hand_7"/>
    <property type="match status" value="2"/>
</dbReference>
<dbReference type="InterPro" id="IPR018247">
    <property type="entry name" value="EF_Hand_1_Ca_BS"/>
</dbReference>
<evidence type="ECO:0000259" key="5">
    <source>
        <dbReference type="PROSITE" id="PS50222"/>
    </source>
</evidence>
<dbReference type="PANTHER" id="PTHR10891">
    <property type="entry name" value="EF-HAND CALCIUM-BINDING DOMAIN CONTAINING PROTEIN"/>
    <property type="match status" value="1"/>
</dbReference>
<dbReference type="CDD" id="cd00051">
    <property type="entry name" value="EFh"/>
    <property type="match status" value="1"/>
</dbReference>
<feature type="domain" description="EF-hand" evidence="5">
    <location>
        <begin position="116"/>
        <end position="151"/>
    </location>
</feature>